<dbReference type="SUPFAM" id="SSF50182">
    <property type="entry name" value="Sm-like ribonucleoproteins"/>
    <property type="match status" value="1"/>
</dbReference>
<dbReference type="InterPro" id="IPR023408">
    <property type="entry name" value="MscS_beta-dom_sf"/>
</dbReference>
<dbReference type="Gene3D" id="1.10.287.1260">
    <property type="match status" value="1"/>
</dbReference>
<evidence type="ECO:0000256" key="4">
    <source>
        <dbReference type="ARBA" id="ARBA00022989"/>
    </source>
</evidence>
<dbReference type="InterPro" id="IPR045042">
    <property type="entry name" value="YnaI-like"/>
</dbReference>
<gene>
    <name evidence="8" type="ORF">ESA94_12375</name>
</gene>
<dbReference type="EMBL" id="SDHW01000003">
    <property type="protein sequence ID" value="RXK59845.1"/>
    <property type="molecule type" value="Genomic_DNA"/>
</dbReference>
<evidence type="ECO:0000256" key="3">
    <source>
        <dbReference type="ARBA" id="ARBA00022692"/>
    </source>
</evidence>
<evidence type="ECO:0000256" key="1">
    <source>
        <dbReference type="ARBA" id="ARBA00004141"/>
    </source>
</evidence>
<dbReference type="GO" id="GO:0008381">
    <property type="term" value="F:mechanosensitive monoatomic ion channel activity"/>
    <property type="evidence" value="ECO:0007669"/>
    <property type="project" value="UniProtKB-ARBA"/>
</dbReference>
<evidence type="ECO:0000259" key="7">
    <source>
        <dbReference type="Pfam" id="PF00924"/>
    </source>
</evidence>
<dbReference type="GO" id="GO:0016020">
    <property type="term" value="C:membrane"/>
    <property type="evidence" value="ECO:0007669"/>
    <property type="project" value="UniProtKB-SubCell"/>
</dbReference>
<dbReference type="PANTHER" id="PTHR43634:SF2">
    <property type="entry name" value="LOW CONDUCTANCE MECHANOSENSITIVE CHANNEL YNAI"/>
    <property type="match status" value="1"/>
</dbReference>
<keyword evidence="5 6" id="KW-0472">Membrane</keyword>
<feature type="transmembrane region" description="Helical" evidence="6">
    <location>
        <begin position="58"/>
        <end position="80"/>
    </location>
</feature>
<protein>
    <submittedName>
        <fullName evidence="8">Mechanosensitive ion channel</fullName>
    </submittedName>
</protein>
<dbReference type="Pfam" id="PF00924">
    <property type="entry name" value="MS_channel_2nd"/>
    <property type="match status" value="1"/>
</dbReference>
<name>A0A4Q1CI96_9BACT</name>
<proteinExistence type="inferred from homology"/>
<reference evidence="8 9" key="1">
    <citation type="submission" date="2019-01" db="EMBL/GenBank/DDBJ databases">
        <title>Lacibacter sp. strain TTM-7.</title>
        <authorList>
            <person name="Chen W.-M."/>
        </authorList>
    </citation>
    <scope>NUCLEOTIDE SEQUENCE [LARGE SCALE GENOMIC DNA]</scope>
    <source>
        <strain evidence="8 9">TTM-7</strain>
    </source>
</reference>
<keyword evidence="4 6" id="KW-1133">Transmembrane helix</keyword>
<sequence>MQEFLHTIVLDNPLVSYLWIAGILLAMYLLKGIVSRFLCGLLYGFFPGAKKYVSRNQFIALVLIPMEWFVVWMVVIFSFHKLNFPKVLEVELYKITSKEIIEATGKAILVVLFIRLLRRFIDFLALVLKAKADQTEDQADNQLVVFFRDFFKAIALIIGVIMFSKFVLKFDVSNLITGLSIVTAAIALATKESLENLIASFIIFFDKPFTLGDLVKVETITGTVEKIGLRSTRIRTDQKTFVTMPNKKMVDSILDNLSLRTQRKAEIKLELRVDTTAQQLMKLQQKAGQLLEQHELIESGTAFVTEIGAKSIAIQVDYFTAVIDFNVFQELKQTINLELISIMKSLQIEHAALREAE</sequence>
<dbReference type="PANTHER" id="PTHR43634">
    <property type="entry name" value="OW CONDUCTANCE MECHANOSENSITIVE CHANNEL"/>
    <property type="match status" value="1"/>
</dbReference>
<evidence type="ECO:0000313" key="8">
    <source>
        <dbReference type="EMBL" id="RXK59845.1"/>
    </source>
</evidence>
<accession>A0A4Q1CI96</accession>
<comment type="similarity">
    <text evidence="2">Belongs to the MscS (TC 1.A.23) family.</text>
</comment>
<dbReference type="RefSeq" id="WP_129131219.1">
    <property type="nucleotide sequence ID" value="NZ_SDHW01000003.1"/>
</dbReference>
<dbReference type="InterPro" id="IPR010920">
    <property type="entry name" value="LSM_dom_sf"/>
</dbReference>
<comment type="subcellular location">
    <subcellularLocation>
        <location evidence="1">Membrane</location>
        <topology evidence="1">Multi-pass membrane protein</topology>
    </subcellularLocation>
</comment>
<dbReference type="Proteomes" id="UP000290204">
    <property type="component" value="Unassembled WGS sequence"/>
</dbReference>
<feature type="transmembrane region" description="Helical" evidence="6">
    <location>
        <begin position="150"/>
        <end position="168"/>
    </location>
</feature>
<keyword evidence="3 6" id="KW-0812">Transmembrane</keyword>
<feature type="transmembrane region" description="Helical" evidence="6">
    <location>
        <begin position="100"/>
        <end position="117"/>
    </location>
</feature>
<feature type="domain" description="Mechanosensitive ion channel MscS" evidence="7">
    <location>
        <begin position="193"/>
        <end position="258"/>
    </location>
</feature>
<dbReference type="InterPro" id="IPR006685">
    <property type="entry name" value="MscS_channel_2nd"/>
</dbReference>
<evidence type="ECO:0000256" key="6">
    <source>
        <dbReference type="SAM" id="Phobius"/>
    </source>
</evidence>
<keyword evidence="9" id="KW-1185">Reference proteome</keyword>
<evidence type="ECO:0000256" key="5">
    <source>
        <dbReference type="ARBA" id="ARBA00023136"/>
    </source>
</evidence>
<dbReference type="Gene3D" id="2.30.30.60">
    <property type="match status" value="1"/>
</dbReference>
<evidence type="ECO:0000256" key="2">
    <source>
        <dbReference type="ARBA" id="ARBA00008017"/>
    </source>
</evidence>
<dbReference type="AlphaFoldDB" id="A0A4Q1CI96"/>
<comment type="caution">
    <text evidence="8">The sequence shown here is derived from an EMBL/GenBank/DDBJ whole genome shotgun (WGS) entry which is preliminary data.</text>
</comment>
<organism evidence="8 9">
    <name type="scientific">Lacibacter luteus</name>
    <dbReference type="NCBI Taxonomy" id="2508719"/>
    <lineage>
        <taxon>Bacteria</taxon>
        <taxon>Pseudomonadati</taxon>
        <taxon>Bacteroidota</taxon>
        <taxon>Chitinophagia</taxon>
        <taxon>Chitinophagales</taxon>
        <taxon>Chitinophagaceae</taxon>
        <taxon>Lacibacter</taxon>
    </lineage>
</organism>
<feature type="transmembrane region" description="Helical" evidence="6">
    <location>
        <begin position="17"/>
        <end position="46"/>
    </location>
</feature>
<evidence type="ECO:0000313" key="9">
    <source>
        <dbReference type="Proteomes" id="UP000290204"/>
    </source>
</evidence>
<dbReference type="OrthoDB" id="9809206at2"/>